<keyword evidence="2" id="KW-0479">Metal-binding</keyword>
<dbReference type="InterPro" id="IPR036249">
    <property type="entry name" value="Thioredoxin-like_sf"/>
</dbReference>
<evidence type="ECO:0000313" key="6">
    <source>
        <dbReference type="Proteomes" id="UP000218767"/>
    </source>
</evidence>
<organism evidence="5 6">
    <name type="scientific">SAR86 cluster bacterium</name>
    <dbReference type="NCBI Taxonomy" id="2030880"/>
    <lineage>
        <taxon>Bacteria</taxon>
        <taxon>Pseudomonadati</taxon>
        <taxon>Pseudomonadota</taxon>
        <taxon>Gammaproteobacteria</taxon>
        <taxon>SAR86 cluster</taxon>
    </lineage>
</organism>
<feature type="binding site" evidence="2">
    <location>
        <position position="87"/>
    </location>
    <ligand>
        <name>Cu cation</name>
        <dbReference type="ChEBI" id="CHEBI:23378"/>
    </ligand>
</feature>
<dbReference type="CDD" id="cd02968">
    <property type="entry name" value="SCO"/>
    <property type="match status" value="1"/>
</dbReference>
<dbReference type="InterPro" id="IPR003782">
    <property type="entry name" value="SCO1/SenC"/>
</dbReference>
<dbReference type="Pfam" id="PF02630">
    <property type="entry name" value="SCO1-SenC"/>
    <property type="match status" value="1"/>
</dbReference>
<feature type="binding site" evidence="2">
    <location>
        <position position="195"/>
    </location>
    <ligand>
        <name>Cu cation</name>
        <dbReference type="ChEBI" id="CHEBI:23378"/>
    </ligand>
</feature>
<reference evidence="6" key="1">
    <citation type="submission" date="2017-08" db="EMBL/GenBank/DDBJ databases">
        <title>A dynamic microbial community with high functional redundancy inhabits the cold, oxic subseafloor aquifer.</title>
        <authorList>
            <person name="Tully B.J."/>
            <person name="Wheat C.G."/>
            <person name="Glazer B.T."/>
            <person name="Huber J.A."/>
        </authorList>
    </citation>
    <scope>NUCLEOTIDE SEQUENCE [LARGE SCALE GENOMIC DNA]</scope>
</reference>
<evidence type="ECO:0000313" key="5">
    <source>
        <dbReference type="EMBL" id="PCI74741.1"/>
    </source>
</evidence>
<evidence type="ECO:0008006" key="7">
    <source>
        <dbReference type="Google" id="ProtNLM"/>
    </source>
</evidence>
<dbReference type="PANTHER" id="PTHR12151">
    <property type="entry name" value="ELECTRON TRANSPORT PROTIN SCO1/SENC FAMILY MEMBER"/>
    <property type="match status" value="1"/>
</dbReference>
<comment type="caution">
    <text evidence="5">The sequence shown here is derived from an EMBL/GenBank/DDBJ whole genome shotgun (WGS) entry which is preliminary data.</text>
</comment>
<keyword evidence="4" id="KW-0812">Transmembrane</keyword>
<accession>A0A2A4WXI4</accession>
<protein>
    <recommendedName>
        <fullName evidence="7">SCO family protein</fullName>
    </recommendedName>
</protein>
<evidence type="ECO:0000256" key="2">
    <source>
        <dbReference type="PIRSR" id="PIRSR603782-1"/>
    </source>
</evidence>
<evidence type="ECO:0000256" key="1">
    <source>
        <dbReference type="ARBA" id="ARBA00010996"/>
    </source>
</evidence>
<dbReference type="EMBL" id="NVUL01000095">
    <property type="protein sequence ID" value="PCI74741.1"/>
    <property type="molecule type" value="Genomic_DNA"/>
</dbReference>
<feature type="binding site" evidence="2">
    <location>
        <position position="91"/>
    </location>
    <ligand>
        <name>Cu cation</name>
        <dbReference type="ChEBI" id="CHEBI:23378"/>
    </ligand>
</feature>
<feature type="disulfide bond" description="Redox-active" evidence="3">
    <location>
        <begin position="87"/>
        <end position="91"/>
    </location>
</feature>
<dbReference type="Proteomes" id="UP000218767">
    <property type="component" value="Unassembled WGS sequence"/>
</dbReference>
<sequence length="230" mass="25873">MQLTLKRKTAFIAFLAFDVLVVIALIVLFLLRSERQNEAELREIGVTIYPEVRTLSDFRLLDQQGEFFTKADFQGHWNLVFFGFTHCPDICPLTMAELGQFYAGLDFSQDVKPRVFLVTVDPGQDNPESMAAYLANYSEEFIGLSGDPGQIAQLAAELYVGYSDAVAPGAAATSHEHEDSHAEEDAIEENYLIEHSAHIAVINPQGDYYAVMRAPHRDQDLIKAFRRLVR</sequence>
<dbReference type="PANTHER" id="PTHR12151:SF25">
    <property type="entry name" value="LINALOOL DEHYDRATASE_ISOMERASE DOMAIN-CONTAINING PROTEIN"/>
    <property type="match status" value="1"/>
</dbReference>
<dbReference type="GO" id="GO:0046872">
    <property type="term" value="F:metal ion binding"/>
    <property type="evidence" value="ECO:0007669"/>
    <property type="project" value="UniProtKB-KW"/>
</dbReference>
<name>A0A2A4WXI4_9GAMM</name>
<keyword evidence="4" id="KW-0472">Membrane</keyword>
<dbReference type="SUPFAM" id="SSF52833">
    <property type="entry name" value="Thioredoxin-like"/>
    <property type="match status" value="1"/>
</dbReference>
<feature type="transmembrane region" description="Helical" evidence="4">
    <location>
        <begin position="12"/>
        <end position="31"/>
    </location>
</feature>
<keyword evidence="2" id="KW-0186">Copper</keyword>
<dbReference type="Gene3D" id="3.40.30.10">
    <property type="entry name" value="Glutaredoxin"/>
    <property type="match status" value="1"/>
</dbReference>
<keyword evidence="4" id="KW-1133">Transmembrane helix</keyword>
<dbReference type="AlphaFoldDB" id="A0A2A4WXI4"/>
<gene>
    <name evidence="5" type="ORF">COB20_14690</name>
</gene>
<proteinExistence type="inferred from homology"/>
<evidence type="ECO:0000256" key="4">
    <source>
        <dbReference type="SAM" id="Phobius"/>
    </source>
</evidence>
<evidence type="ECO:0000256" key="3">
    <source>
        <dbReference type="PIRSR" id="PIRSR603782-2"/>
    </source>
</evidence>
<keyword evidence="3" id="KW-1015">Disulfide bond</keyword>
<comment type="similarity">
    <text evidence="1">Belongs to the SCO1/2 family.</text>
</comment>